<dbReference type="Proteomes" id="UP000076502">
    <property type="component" value="Unassembled WGS sequence"/>
</dbReference>
<evidence type="ECO:0000256" key="1">
    <source>
        <dbReference type="SAM" id="MobiDB-lite"/>
    </source>
</evidence>
<evidence type="ECO:0000313" key="2">
    <source>
        <dbReference type="EMBL" id="KZC09109.1"/>
    </source>
</evidence>
<evidence type="ECO:0000313" key="3">
    <source>
        <dbReference type="Proteomes" id="UP000076502"/>
    </source>
</evidence>
<name>A0A154PB19_DUFNO</name>
<feature type="compositionally biased region" description="Polar residues" evidence="1">
    <location>
        <begin position="213"/>
        <end position="231"/>
    </location>
</feature>
<dbReference type="EMBL" id="KQ434864">
    <property type="protein sequence ID" value="KZC09109.1"/>
    <property type="molecule type" value="Genomic_DNA"/>
</dbReference>
<keyword evidence="3" id="KW-1185">Reference proteome</keyword>
<feature type="region of interest" description="Disordered" evidence="1">
    <location>
        <begin position="209"/>
        <end position="238"/>
    </location>
</feature>
<proteinExistence type="predicted"/>
<dbReference type="AlphaFoldDB" id="A0A154PB19"/>
<feature type="region of interest" description="Disordered" evidence="1">
    <location>
        <begin position="105"/>
        <end position="138"/>
    </location>
</feature>
<reference evidence="2 3" key="1">
    <citation type="submission" date="2015-07" db="EMBL/GenBank/DDBJ databases">
        <title>The genome of Dufourea novaeangliae.</title>
        <authorList>
            <person name="Pan H."/>
            <person name="Kapheim K."/>
        </authorList>
    </citation>
    <scope>NUCLEOTIDE SEQUENCE [LARGE SCALE GENOMIC DNA]</scope>
    <source>
        <strain evidence="2">0120121106</strain>
        <tissue evidence="2">Whole body</tissue>
    </source>
</reference>
<feature type="region of interest" description="Disordered" evidence="1">
    <location>
        <begin position="254"/>
        <end position="277"/>
    </location>
</feature>
<gene>
    <name evidence="2" type="ORF">WN55_11573</name>
</gene>
<protein>
    <submittedName>
        <fullName evidence="2">Uncharacterized protein</fullName>
    </submittedName>
</protein>
<dbReference type="OrthoDB" id="6343432at2759"/>
<accession>A0A154PB19</accession>
<organism evidence="2 3">
    <name type="scientific">Dufourea novaeangliae</name>
    <name type="common">Sweat bee</name>
    <dbReference type="NCBI Taxonomy" id="178035"/>
    <lineage>
        <taxon>Eukaryota</taxon>
        <taxon>Metazoa</taxon>
        <taxon>Ecdysozoa</taxon>
        <taxon>Arthropoda</taxon>
        <taxon>Hexapoda</taxon>
        <taxon>Insecta</taxon>
        <taxon>Pterygota</taxon>
        <taxon>Neoptera</taxon>
        <taxon>Endopterygota</taxon>
        <taxon>Hymenoptera</taxon>
        <taxon>Apocrita</taxon>
        <taxon>Aculeata</taxon>
        <taxon>Apoidea</taxon>
        <taxon>Anthophila</taxon>
        <taxon>Halictidae</taxon>
        <taxon>Rophitinae</taxon>
        <taxon>Dufourea</taxon>
    </lineage>
</organism>
<sequence length="277" mass="31449">MNDDPKEVLSLLNSMGFVGITAQQLKGFMKDLKLYRKVKEREKQQRREEITKKIIDKQQSDIKKILREQRKQFCSAENIVSTESSNSYVDNPIVKVKVQCLSNEKENTEPLNSEESHSGTQKKLDVRKPKSKISSDHYSVKPTSVSYDNESANICLKSSKKCPECLKQDAYDTKKHKTKADNDKFVHHVESASLQPHRPMSAPNILEQEQERVGSSQTKSILSTKTSQSGRKSLLSFPGEAKHASLRWAIREKMLGGDPHPMPVPRKSVSMPTLKKK</sequence>